<accession>A0A975G714</accession>
<dbReference type="NCBIfam" id="NF038131">
    <property type="entry name" value="choice_anch_K"/>
    <property type="match status" value="1"/>
</dbReference>
<dbReference type="InterPro" id="IPR047995">
    <property type="entry name" value="Choice_anch_K"/>
</dbReference>
<sequence length="269" mass="28065">MTSPRLFVAVSAFFAVLGCGYAQNILGNLSFSVEGGFSNAVSESKNSILVTDNNLSDGYASGFDLKDAPSGMTSSGPAGSAGFQWGKASANSSYAHSSALWFAPTDVGSVSPEQVFKIADLYYRNGTIVTNTGATAVDLSLKLTFANGSGLSPVTSVFNMVLENTLNSNDPAASADIVRLGNTSSPLTFKDASGNTYYLNLSFRPDANTLGNTLSTADEFRVYEGTQGKAELWGQFSTSPAPSPVPEPSAALLGGLASLLLLRRNVVRH</sequence>
<evidence type="ECO:0000313" key="1">
    <source>
        <dbReference type="EMBL" id="QUE49987.1"/>
    </source>
</evidence>
<dbReference type="RefSeq" id="WP_211630076.1">
    <property type="nucleotide sequence ID" value="NZ_CP073100.1"/>
</dbReference>
<proteinExistence type="predicted"/>
<reference evidence="1" key="1">
    <citation type="submission" date="2021-04" db="EMBL/GenBank/DDBJ databases">
        <title>Luteolibacter sp. 32A isolated from the skin of an Anderson's salamander (Ambystoma andersonii).</title>
        <authorList>
            <person name="Spergser J."/>
            <person name="Busse H.-J."/>
        </authorList>
    </citation>
    <scope>NUCLEOTIDE SEQUENCE</scope>
    <source>
        <strain evidence="1">32A</strain>
    </source>
</reference>
<protein>
    <submittedName>
        <fullName evidence="1">Choice-of-anchor K domain-containing protein</fullName>
    </submittedName>
</protein>
<name>A0A975G714_9BACT</name>
<gene>
    <name evidence="1" type="ORF">KBB96_14045</name>
</gene>
<evidence type="ECO:0000313" key="2">
    <source>
        <dbReference type="Proteomes" id="UP000676169"/>
    </source>
</evidence>
<organism evidence="1 2">
    <name type="scientific">Luteolibacter ambystomatis</name>
    <dbReference type="NCBI Taxonomy" id="2824561"/>
    <lineage>
        <taxon>Bacteria</taxon>
        <taxon>Pseudomonadati</taxon>
        <taxon>Verrucomicrobiota</taxon>
        <taxon>Verrucomicrobiia</taxon>
        <taxon>Verrucomicrobiales</taxon>
        <taxon>Verrucomicrobiaceae</taxon>
        <taxon>Luteolibacter</taxon>
    </lineage>
</organism>
<dbReference type="AlphaFoldDB" id="A0A975G714"/>
<dbReference type="KEGG" id="lamb:KBB96_14045"/>
<keyword evidence="2" id="KW-1185">Reference proteome</keyword>
<dbReference type="EMBL" id="CP073100">
    <property type="protein sequence ID" value="QUE49987.1"/>
    <property type="molecule type" value="Genomic_DNA"/>
</dbReference>
<dbReference type="PROSITE" id="PS51257">
    <property type="entry name" value="PROKAR_LIPOPROTEIN"/>
    <property type="match status" value="1"/>
</dbReference>
<dbReference type="Proteomes" id="UP000676169">
    <property type="component" value="Chromosome"/>
</dbReference>